<evidence type="ECO:0000256" key="6">
    <source>
        <dbReference type="SAM" id="MobiDB-lite"/>
    </source>
</evidence>
<evidence type="ECO:0000256" key="2">
    <source>
        <dbReference type="ARBA" id="ARBA00010992"/>
    </source>
</evidence>
<feature type="transmembrane region" description="Helical" evidence="7">
    <location>
        <begin position="453"/>
        <end position="470"/>
    </location>
</feature>
<evidence type="ECO:0000256" key="7">
    <source>
        <dbReference type="SAM" id="Phobius"/>
    </source>
</evidence>
<dbReference type="EMBL" id="NBSH01000007">
    <property type="protein sequence ID" value="ORX36968.1"/>
    <property type="molecule type" value="Genomic_DNA"/>
</dbReference>
<proteinExistence type="inferred from homology"/>
<evidence type="ECO:0000256" key="1">
    <source>
        <dbReference type="ARBA" id="ARBA00004141"/>
    </source>
</evidence>
<evidence type="ECO:0000259" key="8">
    <source>
        <dbReference type="PROSITE" id="PS50850"/>
    </source>
</evidence>
<accession>A0A1Y1UG13</accession>
<gene>
    <name evidence="9" type="ORF">BD324DRAFT_627856</name>
</gene>
<feature type="transmembrane region" description="Helical" evidence="7">
    <location>
        <begin position="383"/>
        <end position="405"/>
    </location>
</feature>
<feature type="domain" description="Major facilitator superfamily (MFS) profile" evidence="8">
    <location>
        <begin position="34"/>
        <end position="474"/>
    </location>
</feature>
<evidence type="ECO:0000313" key="9">
    <source>
        <dbReference type="EMBL" id="ORX36968.1"/>
    </source>
</evidence>
<feature type="transmembrane region" description="Helical" evidence="7">
    <location>
        <begin position="31"/>
        <end position="47"/>
    </location>
</feature>
<name>A0A1Y1UG13_9TREE</name>
<reference evidence="9 10" key="1">
    <citation type="submission" date="2017-03" db="EMBL/GenBank/DDBJ databases">
        <title>Widespread Adenine N6-methylation of Active Genes in Fungi.</title>
        <authorList>
            <consortium name="DOE Joint Genome Institute"/>
            <person name="Mondo S.J."/>
            <person name="Dannebaum R.O."/>
            <person name="Kuo R.C."/>
            <person name="Louie K.B."/>
            <person name="Bewick A.J."/>
            <person name="Labutti K."/>
            <person name="Haridas S."/>
            <person name="Kuo A."/>
            <person name="Salamov A."/>
            <person name="Ahrendt S.R."/>
            <person name="Lau R."/>
            <person name="Bowen B.P."/>
            <person name="Lipzen A."/>
            <person name="Sullivan W."/>
            <person name="Andreopoulos W.B."/>
            <person name="Clum A."/>
            <person name="Lindquist E."/>
            <person name="Daum C."/>
            <person name="Northen T.R."/>
            <person name="Ramamoorthy G."/>
            <person name="Schmitz R.J."/>
            <person name="Gryganskyi A."/>
            <person name="Culley D."/>
            <person name="Magnuson J."/>
            <person name="James T.Y."/>
            <person name="O'Malley M.A."/>
            <person name="Stajich J.E."/>
            <person name="Spatafora J.W."/>
            <person name="Visel A."/>
            <person name="Grigoriev I.V."/>
        </authorList>
    </citation>
    <scope>NUCLEOTIDE SEQUENCE [LARGE SCALE GENOMIC DNA]</scope>
    <source>
        <strain evidence="9 10">NRRL Y-17943</strain>
    </source>
</reference>
<feature type="transmembrane region" description="Helical" evidence="7">
    <location>
        <begin position="325"/>
        <end position="344"/>
    </location>
</feature>
<feature type="transmembrane region" description="Helical" evidence="7">
    <location>
        <begin position="168"/>
        <end position="190"/>
    </location>
</feature>
<dbReference type="InterPro" id="IPR020846">
    <property type="entry name" value="MFS_dom"/>
</dbReference>
<dbReference type="InterPro" id="IPR050360">
    <property type="entry name" value="MFS_Sugar_Transporters"/>
</dbReference>
<sequence length="526" mass="56268">MTSATVNGSINESTSPGAPDLAHAKWLNARLALNVAIVGMAFALFAYDNSFTSPLVSLPLLVLKYQGGAGPIFTADNLDLLVCVPLIGAALGVVAGTPMQQRIGRKKSLLAAYFLLCIPGSILQLFSPNMAALVVGRLWNNSGIGILTTVGPLYMADLVPPRVRGRAVGLAVCISQGVSILAVTTVWGTSTLLDSRSYKIPLALQAALAVAFGCLTLLATESPLWLLSKGRQEEAKKTLTSLRPVSPDQHALVQQELADMAQSLAETQQRQQDVRFWEILNRTNIRRTLTASYMIAASQVGGQILVLAYATVILTQSGVADPFKITILIFTVQFAGILVGPTLVDKLGRRPTALFGFTLLMILDFAIAGLATDLASASARSALAALCIVFGFVNSMSFSSLAFLLPTEIPTARLREATLSWTLFWSYVTAIVTTFAVPQLASGPPMLGAKTDFIFGGCMAITLVVTYLYLPETKGRSMSEIDEMYSINLPASKWRNHQCECESRHMGEGSGEKGTGEGLQVEEVSR</sequence>
<feature type="transmembrane region" description="Helical" evidence="7">
    <location>
        <begin position="351"/>
        <end position="371"/>
    </location>
</feature>
<organism evidence="9 10">
    <name type="scientific">Kockovaella imperatae</name>
    <dbReference type="NCBI Taxonomy" id="4999"/>
    <lineage>
        <taxon>Eukaryota</taxon>
        <taxon>Fungi</taxon>
        <taxon>Dikarya</taxon>
        <taxon>Basidiomycota</taxon>
        <taxon>Agaricomycotina</taxon>
        <taxon>Tremellomycetes</taxon>
        <taxon>Tremellales</taxon>
        <taxon>Cuniculitremaceae</taxon>
        <taxon>Kockovaella</taxon>
    </lineage>
</organism>
<dbReference type="GO" id="GO:0005351">
    <property type="term" value="F:carbohydrate:proton symporter activity"/>
    <property type="evidence" value="ECO:0007669"/>
    <property type="project" value="TreeGrafter"/>
</dbReference>
<comment type="similarity">
    <text evidence="2">Belongs to the major facilitator superfamily. Sugar transporter (TC 2.A.1.1) family.</text>
</comment>
<dbReference type="PANTHER" id="PTHR48022:SF27">
    <property type="entry name" value="MAJOR FACILITATOR SUPERFAMILY (MFS) PROFILE DOMAIN-CONTAINING PROTEIN"/>
    <property type="match status" value="1"/>
</dbReference>
<dbReference type="PROSITE" id="PS50850">
    <property type="entry name" value="MFS"/>
    <property type="match status" value="1"/>
</dbReference>
<dbReference type="Pfam" id="PF00083">
    <property type="entry name" value="Sugar_tr"/>
    <property type="match status" value="1"/>
</dbReference>
<keyword evidence="4 7" id="KW-1133">Transmembrane helix</keyword>
<keyword evidence="3 7" id="KW-0812">Transmembrane</keyword>
<dbReference type="InParanoid" id="A0A1Y1UG13"/>
<dbReference type="InterPro" id="IPR036259">
    <property type="entry name" value="MFS_trans_sf"/>
</dbReference>
<protein>
    <submittedName>
        <fullName evidence="9">MFS transporter</fullName>
    </submittedName>
</protein>
<comment type="caution">
    <text evidence="9">The sequence shown here is derived from an EMBL/GenBank/DDBJ whole genome shotgun (WGS) entry which is preliminary data.</text>
</comment>
<dbReference type="Gene3D" id="1.20.1250.20">
    <property type="entry name" value="MFS general substrate transporter like domains"/>
    <property type="match status" value="1"/>
</dbReference>
<feature type="transmembrane region" description="Helical" evidence="7">
    <location>
        <begin position="202"/>
        <end position="227"/>
    </location>
</feature>
<evidence type="ECO:0000256" key="4">
    <source>
        <dbReference type="ARBA" id="ARBA00022989"/>
    </source>
</evidence>
<dbReference type="OrthoDB" id="6612291at2759"/>
<dbReference type="AlphaFoldDB" id="A0A1Y1UG13"/>
<dbReference type="SUPFAM" id="SSF103473">
    <property type="entry name" value="MFS general substrate transporter"/>
    <property type="match status" value="1"/>
</dbReference>
<comment type="subcellular location">
    <subcellularLocation>
        <location evidence="1">Membrane</location>
        <topology evidence="1">Multi-pass membrane protein</topology>
    </subcellularLocation>
</comment>
<feature type="transmembrane region" description="Helical" evidence="7">
    <location>
        <begin position="78"/>
        <end position="97"/>
    </location>
</feature>
<evidence type="ECO:0000256" key="5">
    <source>
        <dbReference type="ARBA" id="ARBA00023136"/>
    </source>
</evidence>
<feature type="transmembrane region" description="Helical" evidence="7">
    <location>
        <begin position="417"/>
        <end position="441"/>
    </location>
</feature>
<evidence type="ECO:0000256" key="3">
    <source>
        <dbReference type="ARBA" id="ARBA00022692"/>
    </source>
</evidence>
<feature type="transmembrane region" description="Helical" evidence="7">
    <location>
        <begin position="109"/>
        <end position="126"/>
    </location>
</feature>
<dbReference type="InterPro" id="IPR005828">
    <property type="entry name" value="MFS_sugar_transport-like"/>
</dbReference>
<dbReference type="GeneID" id="33557863"/>
<dbReference type="GO" id="GO:0016020">
    <property type="term" value="C:membrane"/>
    <property type="evidence" value="ECO:0007669"/>
    <property type="project" value="UniProtKB-SubCell"/>
</dbReference>
<feature type="compositionally biased region" description="Basic and acidic residues" evidence="6">
    <location>
        <begin position="504"/>
        <end position="515"/>
    </location>
</feature>
<feature type="region of interest" description="Disordered" evidence="6">
    <location>
        <begin position="504"/>
        <end position="526"/>
    </location>
</feature>
<keyword evidence="5 7" id="KW-0472">Membrane</keyword>
<keyword evidence="10" id="KW-1185">Reference proteome</keyword>
<feature type="transmembrane region" description="Helical" evidence="7">
    <location>
        <begin position="138"/>
        <end position="156"/>
    </location>
</feature>
<dbReference type="RefSeq" id="XP_021871037.1">
    <property type="nucleotide sequence ID" value="XM_022016054.1"/>
</dbReference>
<dbReference type="PANTHER" id="PTHR48022">
    <property type="entry name" value="PLASTIDIC GLUCOSE TRANSPORTER 4"/>
    <property type="match status" value="1"/>
</dbReference>
<evidence type="ECO:0000313" key="10">
    <source>
        <dbReference type="Proteomes" id="UP000193218"/>
    </source>
</evidence>
<dbReference type="Proteomes" id="UP000193218">
    <property type="component" value="Unassembled WGS sequence"/>
</dbReference>
<feature type="transmembrane region" description="Helical" evidence="7">
    <location>
        <begin position="291"/>
        <end position="313"/>
    </location>
</feature>